<evidence type="ECO:0000256" key="1">
    <source>
        <dbReference type="ARBA" id="ARBA00000013"/>
    </source>
</evidence>
<feature type="binding site" evidence="18">
    <location>
        <position position="126"/>
    </location>
    <ligand>
        <name>K(+)</name>
        <dbReference type="ChEBI" id="CHEBI:29103"/>
    </ligand>
</feature>
<feature type="binding site" evidence="17">
    <location>
        <begin position="408"/>
        <end position="412"/>
    </location>
    <ligand>
        <name>AMP</name>
        <dbReference type="ChEBI" id="CHEBI:456215"/>
    </ligand>
</feature>
<evidence type="ECO:0000313" key="22">
    <source>
        <dbReference type="EMBL" id="BAM46475.1"/>
    </source>
</evidence>
<keyword evidence="10 17" id="KW-0520">NAD</keyword>
<evidence type="ECO:0000256" key="13">
    <source>
        <dbReference type="ARBA" id="ARBA00023268"/>
    </source>
</evidence>
<dbReference type="PROSITE" id="PS51383">
    <property type="entry name" value="YJEF_C_3"/>
    <property type="match status" value="1"/>
</dbReference>
<evidence type="ECO:0000256" key="4">
    <source>
        <dbReference type="ARBA" id="ARBA00009524"/>
    </source>
</evidence>
<keyword evidence="13" id="KW-0511">Multifunctional enzyme</keyword>
<dbReference type="HAMAP" id="MF_01965">
    <property type="entry name" value="NADHX_dehydratase"/>
    <property type="match status" value="1"/>
</dbReference>
<sequence length="500" mass="54234">MKSVTAKEMYNIDRKAMEDYHLSGVLLMENAGRAITEKVLKHLSKDSIVVVLVGAGNNGGDGFVIARTLANLGFQVNLIQIAFDQQIKGDAAEHKAIYLKFGYQMTQINQTDIYQDIIQSADVIIDAMLGIGFQGELKEPYRSIVKLINSLNKTVIAVDLPSGVPAETVDGPTLAVQADITYCIEAPKPSAFIERYANFYGEWETVEIGLPKSLLEACKTDVWTLDKVKQTLPKRDKHSHKGSHGRGLVIGGHKEMPGAVRLTATAALRSGVGLLTVGSTSDVLPIVASAVTEATYMDLTDPKLDFESRIQPFDAIAIGMGMGRSDLSRQWLDAVIESDKPIIIDADGLYFLKSHLAKLAERKAPTILTPHPGEMAMLIDQTIQYVKNNPFEVAKDFAKNYQVYLVLKGAYTIVTCPNGEQTINTTGNPGLAKGGSGDCLAGIILAQIMQKGSLKSSLANACYIHGLAADLAIEDHHSTTDLLATDLINFLPDAFRKCLN</sequence>
<dbReference type="Pfam" id="PF03853">
    <property type="entry name" value="YjeF_N"/>
    <property type="match status" value="1"/>
</dbReference>
<dbReference type="SUPFAM" id="SSF53613">
    <property type="entry name" value="Ribokinase-like"/>
    <property type="match status" value="1"/>
</dbReference>
<proteinExistence type="inferred from homology"/>
<dbReference type="CDD" id="cd01171">
    <property type="entry name" value="YXKO-related"/>
    <property type="match status" value="1"/>
</dbReference>
<feature type="binding site" evidence="17">
    <location>
        <position position="321"/>
    </location>
    <ligand>
        <name>(6S)-NADPHX</name>
        <dbReference type="ChEBI" id="CHEBI:64076"/>
    </ligand>
</feature>
<evidence type="ECO:0000256" key="17">
    <source>
        <dbReference type="HAMAP-Rule" id="MF_01965"/>
    </source>
</evidence>
<evidence type="ECO:0000256" key="7">
    <source>
        <dbReference type="ARBA" id="ARBA00022840"/>
    </source>
</evidence>
<feature type="domain" description="YjeF N-terminal" evidence="21">
    <location>
        <begin position="9"/>
        <end position="216"/>
    </location>
</feature>
<accession>K0IVN1</accession>
<feature type="binding site" evidence="17">
    <location>
        <position position="371"/>
    </location>
    <ligand>
        <name>(6S)-NADPHX</name>
        <dbReference type="ChEBI" id="CHEBI:64076"/>
    </ligand>
</feature>
<feature type="binding site" evidence="18">
    <location>
        <position position="58"/>
    </location>
    <ligand>
        <name>K(+)</name>
        <dbReference type="ChEBI" id="CHEBI:29103"/>
    </ligand>
</feature>
<comment type="function">
    <text evidence="17">Catalyzes the dehydration of the S-form of NAD(P)HX at the expense of ADP, which is converted to AMP. Together with NAD(P)HX epimerase, which catalyzes the epimerization of the S- and R-forms, the enzyme allows the repair of both epimers of NAD(P)HX, a damaged form of NAD(P)H that is a result of enzymatic or heat-dependent hydration.</text>
</comment>
<feature type="domain" description="YjeF C-terminal" evidence="20">
    <location>
        <begin position="224"/>
        <end position="498"/>
    </location>
</feature>
<keyword evidence="6 17" id="KW-0547">Nucleotide-binding</keyword>
<dbReference type="KEGG" id="axl:AXY_03430"/>
<gene>
    <name evidence="17" type="primary">nnrD</name>
    <name evidence="18" type="synonym">nnrE</name>
    <name evidence="22" type="ordered locus">AXY_03430</name>
</gene>
<evidence type="ECO:0000256" key="9">
    <source>
        <dbReference type="ARBA" id="ARBA00022958"/>
    </source>
</evidence>
<dbReference type="eggNOG" id="COG0062">
    <property type="taxonomic scope" value="Bacteria"/>
</dbReference>
<keyword evidence="23" id="KW-1185">Reference proteome</keyword>
<keyword evidence="8 17" id="KW-0521">NADP</keyword>
<comment type="similarity">
    <text evidence="4 19">In the C-terminal section; belongs to the NnrD/CARKD family.</text>
</comment>
<comment type="catalytic activity">
    <reaction evidence="15 17 19">
        <text>(6S)-NADHX + ADP = AMP + phosphate + NADH + H(+)</text>
        <dbReference type="Rhea" id="RHEA:32223"/>
        <dbReference type="ChEBI" id="CHEBI:15378"/>
        <dbReference type="ChEBI" id="CHEBI:43474"/>
        <dbReference type="ChEBI" id="CHEBI:57945"/>
        <dbReference type="ChEBI" id="CHEBI:64074"/>
        <dbReference type="ChEBI" id="CHEBI:456215"/>
        <dbReference type="ChEBI" id="CHEBI:456216"/>
        <dbReference type="EC" id="4.2.1.136"/>
    </reaction>
</comment>
<evidence type="ECO:0000256" key="3">
    <source>
        <dbReference type="ARBA" id="ARBA00006001"/>
    </source>
</evidence>
<evidence type="ECO:0000256" key="8">
    <source>
        <dbReference type="ARBA" id="ARBA00022857"/>
    </source>
</evidence>
<evidence type="ECO:0000256" key="14">
    <source>
        <dbReference type="ARBA" id="ARBA00025153"/>
    </source>
</evidence>
<evidence type="ECO:0000256" key="15">
    <source>
        <dbReference type="ARBA" id="ARBA00048238"/>
    </source>
</evidence>
<comment type="similarity">
    <text evidence="17">Belongs to the NnrD/CARKD family.</text>
</comment>
<dbReference type="SUPFAM" id="SSF64153">
    <property type="entry name" value="YjeF N-terminal domain-like"/>
    <property type="match status" value="1"/>
</dbReference>
<keyword evidence="9 18" id="KW-0630">Potassium</keyword>
<dbReference type="PROSITE" id="PS51385">
    <property type="entry name" value="YJEF_N"/>
    <property type="match status" value="1"/>
</dbReference>
<dbReference type="GO" id="GO:0110051">
    <property type="term" value="P:metabolite repair"/>
    <property type="evidence" value="ECO:0007669"/>
    <property type="project" value="TreeGrafter"/>
</dbReference>
<dbReference type="InterPro" id="IPR029056">
    <property type="entry name" value="Ribokinase-like"/>
</dbReference>
<dbReference type="InterPro" id="IPR036652">
    <property type="entry name" value="YjeF_N_dom_sf"/>
</dbReference>
<feature type="binding site" evidence="18">
    <location>
        <position position="162"/>
    </location>
    <ligand>
        <name>K(+)</name>
        <dbReference type="ChEBI" id="CHEBI:29103"/>
    </ligand>
</feature>
<comment type="catalytic activity">
    <reaction evidence="16 17 19">
        <text>(6S)-NADPHX + ADP = AMP + phosphate + NADPH + H(+)</text>
        <dbReference type="Rhea" id="RHEA:32235"/>
        <dbReference type="ChEBI" id="CHEBI:15378"/>
        <dbReference type="ChEBI" id="CHEBI:43474"/>
        <dbReference type="ChEBI" id="CHEBI:57783"/>
        <dbReference type="ChEBI" id="CHEBI:64076"/>
        <dbReference type="ChEBI" id="CHEBI:456215"/>
        <dbReference type="ChEBI" id="CHEBI:456216"/>
        <dbReference type="EC" id="4.2.1.136"/>
    </reaction>
</comment>
<feature type="binding site" evidence="17">
    <location>
        <position position="437"/>
    </location>
    <ligand>
        <name>AMP</name>
        <dbReference type="ChEBI" id="CHEBI:456215"/>
    </ligand>
</feature>
<dbReference type="EC" id="5.1.99.6" evidence="19"/>
<dbReference type="HOGENOM" id="CLU_024853_4_1_9"/>
<dbReference type="PATRIC" id="fig|698758.3.peg.346"/>
<evidence type="ECO:0000256" key="18">
    <source>
        <dbReference type="HAMAP-Rule" id="MF_01966"/>
    </source>
</evidence>
<dbReference type="InterPro" id="IPR030677">
    <property type="entry name" value="Nnr"/>
</dbReference>
<dbReference type="GO" id="GO:0052856">
    <property type="term" value="F:NAD(P)HX epimerase activity"/>
    <property type="evidence" value="ECO:0007669"/>
    <property type="project" value="UniProtKB-UniRule"/>
</dbReference>
<comment type="cofactor">
    <cofactor evidence="18 19">
        <name>K(+)</name>
        <dbReference type="ChEBI" id="CHEBI:29103"/>
    </cofactor>
    <text evidence="18 19">Binds 1 potassium ion per subunit.</text>
</comment>
<comment type="cofactor">
    <cofactor evidence="17">
        <name>Mg(2+)</name>
        <dbReference type="ChEBI" id="CHEBI:18420"/>
    </cofactor>
</comment>
<keyword evidence="12 17" id="KW-0456">Lyase</keyword>
<dbReference type="HAMAP" id="MF_01966">
    <property type="entry name" value="NADHX_epimerase"/>
    <property type="match status" value="1"/>
</dbReference>
<dbReference type="InterPro" id="IPR004443">
    <property type="entry name" value="YjeF_N_dom"/>
</dbReference>
<evidence type="ECO:0000256" key="2">
    <source>
        <dbReference type="ARBA" id="ARBA00000909"/>
    </source>
</evidence>
<feature type="binding site" evidence="17">
    <location>
        <position position="438"/>
    </location>
    <ligand>
        <name>(6S)-NADPHX</name>
        <dbReference type="ChEBI" id="CHEBI:64076"/>
    </ligand>
</feature>
<dbReference type="EMBL" id="AP012050">
    <property type="protein sequence ID" value="BAM46475.1"/>
    <property type="molecule type" value="Genomic_DNA"/>
</dbReference>
<evidence type="ECO:0000256" key="5">
    <source>
        <dbReference type="ARBA" id="ARBA00022723"/>
    </source>
</evidence>
<comment type="catalytic activity">
    <reaction evidence="1 18 19">
        <text>(6R)-NADHX = (6S)-NADHX</text>
        <dbReference type="Rhea" id="RHEA:32215"/>
        <dbReference type="ChEBI" id="CHEBI:64074"/>
        <dbReference type="ChEBI" id="CHEBI:64075"/>
        <dbReference type="EC" id="5.1.99.6"/>
    </reaction>
</comment>
<evidence type="ECO:0000256" key="16">
    <source>
        <dbReference type="ARBA" id="ARBA00049209"/>
    </source>
</evidence>
<dbReference type="NCBIfam" id="TIGR00197">
    <property type="entry name" value="yjeF_nterm"/>
    <property type="match status" value="1"/>
</dbReference>
<comment type="function">
    <text evidence="18">Catalyzes the epimerization of the S- and R-forms of NAD(P)HX, a damaged form of NAD(P)H that is a result of enzymatic or heat-dependent hydration. This is a prerequisite for the S-specific NAD(P)H-hydrate dehydratase to allow the repair of both epimers of NAD(P)HX.</text>
</comment>
<comment type="function">
    <text evidence="14 19">Bifunctional enzyme that catalyzes the epimerization of the S- and R-forms of NAD(P)HX and the dehydration of the S-form of NAD(P)HX at the expense of ADP, which is converted to AMP. This allows the repair of both epimers of NAD(P)HX, a damaged form of NAD(P)H that is a result of enzymatic or heat-dependent hydration.</text>
</comment>
<dbReference type="Proteomes" id="UP000006294">
    <property type="component" value="Chromosome"/>
</dbReference>
<comment type="similarity">
    <text evidence="3 19">In the N-terminal section; belongs to the NnrE/AIBP family.</text>
</comment>
<evidence type="ECO:0000259" key="20">
    <source>
        <dbReference type="PROSITE" id="PS51383"/>
    </source>
</evidence>
<comment type="similarity">
    <text evidence="18">Belongs to the NnrE/AIBP family.</text>
</comment>
<evidence type="ECO:0000256" key="6">
    <source>
        <dbReference type="ARBA" id="ARBA00022741"/>
    </source>
</evidence>
<dbReference type="eggNOG" id="COG0063">
    <property type="taxonomic scope" value="Bacteria"/>
</dbReference>
<feature type="binding site" evidence="18">
    <location>
        <position position="159"/>
    </location>
    <ligand>
        <name>(6S)-NADPHX</name>
        <dbReference type="ChEBI" id="CHEBI:64076"/>
    </ligand>
</feature>
<dbReference type="PANTHER" id="PTHR12592">
    <property type="entry name" value="ATP-DEPENDENT (S)-NAD(P)H-HYDRATE DEHYDRATASE FAMILY MEMBER"/>
    <property type="match status" value="1"/>
</dbReference>
<keyword evidence="5 18" id="KW-0479">Metal-binding</keyword>
<dbReference type="RefSeq" id="WP_015009081.1">
    <property type="nucleotide sequence ID" value="NC_018704.1"/>
</dbReference>
<dbReference type="NCBIfam" id="TIGR00196">
    <property type="entry name" value="yjeF_cterm"/>
    <property type="match status" value="1"/>
</dbReference>
<comment type="subunit">
    <text evidence="17">Homotetramer.</text>
</comment>
<dbReference type="PIRSF" id="PIRSF017184">
    <property type="entry name" value="Nnr"/>
    <property type="match status" value="1"/>
</dbReference>
<evidence type="ECO:0000259" key="21">
    <source>
        <dbReference type="PROSITE" id="PS51385"/>
    </source>
</evidence>
<dbReference type="AlphaFoldDB" id="K0IVN1"/>
<dbReference type="Gene3D" id="3.40.50.10260">
    <property type="entry name" value="YjeF N-terminal domain"/>
    <property type="match status" value="1"/>
</dbReference>
<name>K0IVN1_AMPXN</name>
<evidence type="ECO:0000256" key="10">
    <source>
        <dbReference type="ARBA" id="ARBA00023027"/>
    </source>
</evidence>
<comment type="catalytic activity">
    <reaction evidence="2 18 19">
        <text>(6R)-NADPHX = (6S)-NADPHX</text>
        <dbReference type="Rhea" id="RHEA:32227"/>
        <dbReference type="ChEBI" id="CHEBI:64076"/>
        <dbReference type="ChEBI" id="CHEBI:64077"/>
        <dbReference type="EC" id="5.1.99.6"/>
    </reaction>
</comment>
<protein>
    <recommendedName>
        <fullName evidence="19">Bifunctional NAD(P)H-hydrate repair enzyme</fullName>
    </recommendedName>
    <alternativeName>
        <fullName evidence="19">Nicotinamide nucleotide repair protein</fullName>
    </alternativeName>
    <domain>
        <recommendedName>
            <fullName evidence="19">ADP-dependent (S)-NAD(P)H-hydrate dehydratase</fullName>
            <ecNumber evidence="19">4.2.1.136</ecNumber>
        </recommendedName>
        <alternativeName>
            <fullName evidence="19">ADP-dependent NAD(P)HX dehydratase</fullName>
        </alternativeName>
    </domain>
    <domain>
        <recommendedName>
            <fullName evidence="19">NAD(P)H-hydrate epimerase</fullName>
            <ecNumber evidence="19">5.1.99.6</ecNumber>
        </recommendedName>
    </domain>
</protein>
<dbReference type="GO" id="GO:0005524">
    <property type="term" value="F:ATP binding"/>
    <property type="evidence" value="ECO:0007669"/>
    <property type="project" value="UniProtKB-UniRule"/>
</dbReference>
<dbReference type="STRING" id="698758.AXY_03430"/>
<feature type="binding site" evidence="18">
    <location>
        <begin position="57"/>
        <end position="61"/>
    </location>
    <ligand>
        <name>(6S)-NADPHX</name>
        <dbReference type="ChEBI" id="CHEBI:64076"/>
    </ligand>
</feature>
<dbReference type="EC" id="4.2.1.136" evidence="19"/>
<reference evidence="22 23" key="1">
    <citation type="submission" date="2011-01" db="EMBL/GenBank/DDBJ databases">
        <title>Whole genome sequence of Amphibacillus xylinus NBRC 15112.</title>
        <authorList>
            <person name="Nakazawa H."/>
            <person name="Katano Y."/>
            <person name="Nakamura S."/>
            <person name="Sasagawa M."/>
            <person name="Fukada J."/>
            <person name="Arai T."/>
            <person name="Sasakura N."/>
            <person name="Mochizuki D."/>
            <person name="Hosoyama A."/>
            <person name="Harada K."/>
            <person name="Horikawa H."/>
            <person name="Kato Y."/>
            <person name="Harada T."/>
            <person name="Sasaki K."/>
            <person name="Sekiguchi M."/>
            <person name="Hodoyama M."/>
            <person name="Nishiko R."/>
            <person name="Narita H."/>
            <person name="Hanamaki A."/>
            <person name="Hata C."/>
            <person name="Konno Y."/>
            <person name="Niimura Y."/>
            <person name="Yamazaki S."/>
            <person name="Fujita N."/>
        </authorList>
    </citation>
    <scope>NUCLEOTIDE SEQUENCE [LARGE SCALE GENOMIC DNA]</scope>
    <source>
        <strain evidence="23">ATCC 51415 / DSM 6626 / JCM 7361 / LMG 17667 / NBRC 15112 / Ep01</strain>
    </source>
</reference>
<feature type="binding site" evidence="17">
    <location>
        <position position="259"/>
    </location>
    <ligand>
        <name>(6S)-NADPHX</name>
        <dbReference type="ChEBI" id="CHEBI:64076"/>
    </ligand>
</feature>
<dbReference type="GO" id="GO:0046496">
    <property type="term" value="P:nicotinamide nucleotide metabolic process"/>
    <property type="evidence" value="ECO:0007669"/>
    <property type="project" value="UniProtKB-UniRule"/>
</dbReference>
<dbReference type="InterPro" id="IPR000631">
    <property type="entry name" value="CARKD"/>
</dbReference>
<dbReference type="Gene3D" id="3.40.1190.20">
    <property type="match status" value="1"/>
</dbReference>
<dbReference type="PANTHER" id="PTHR12592:SF0">
    <property type="entry name" value="ATP-DEPENDENT (S)-NAD(P)H-HYDRATE DEHYDRATASE"/>
    <property type="match status" value="1"/>
</dbReference>
<dbReference type="OrthoDB" id="9806925at2"/>
<dbReference type="Pfam" id="PF01256">
    <property type="entry name" value="Carb_kinase"/>
    <property type="match status" value="1"/>
</dbReference>
<evidence type="ECO:0000256" key="12">
    <source>
        <dbReference type="ARBA" id="ARBA00023239"/>
    </source>
</evidence>
<keyword evidence="11 18" id="KW-0413">Isomerase</keyword>
<organism evidence="22 23">
    <name type="scientific">Amphibacillus xylanus (strain ATCC 51415 / DSM 6626 / JCM 7361 / LMG 17667 / NBRC 15112 / Ep01)</name>
    <dbReference type="NCBI Taxonomy" id="698758"/>
    <lineage>
        <taxon>Bacteria</taxon>
        <taxon>Bacillati</taxon>
        <taxon>Bacillota</taxon>
        <taxon>Bacilli</taxon>
        <taxon>Bacillales</taxon>
        <taxon>Bacillaceae</taxon>
        <taxon>Amphibacillus</taxon>
    </lineage>
</organism>
<evidence type="ECO:0000313" key="23">
    <source>
        <dbReference type="Proteomes" id="UP000006294"/>
    </source>
</evidence>
<evidence type="ECO:0000256" key="19">
    <source>
        <dbReference type="PIRNR" id="PIRNR017184"/>
    </source>
</evidence>
<feature type="binding site" evidence="18">
    <location>
        <begin position="130"/>
        <end position="136"/>
    </location>
    <ligand>
        <name>(6S)-NADPHX</name>
        <dbReference type="ChEBI" id="CHEBI:64076"/>
    </ligand>
</feature>
<keyword evidence="7 17" id="KW-0067">ATP-binding</keyword>
<dbReference type="GO" id="GO:0052855">
    <property type="term" value="F:ADP-dependent NAD(P)H-hydrate dehydratase activity"/>
    <property type="evidence" value="ECO:0007669"/>
    <property type="project" value="UniProtKB-UniRule"/>
</dbReference>
<evidence type="ECO:0000256" key="11">
    <source>
        <dbReference type="ARBA" id="ARBA00023235"/>
    </source>
</evidence>
<feature type="binding site" evidence="18">
    <location>
        <position position="141"/>
    </location>
    <ligand>
        <name>(6S)-NADPHX</name>
        <dbReference type="ChEBI" id="CHEBI:64076"/>
    </ligand>
</feature>
<dbReference type="GO" id="GO:0046872">
    <property type="term" value="F:metal ion binding"/>
    <property type="evidence" value="ECO:0007669"/>
    <property type="project" value="UniProtKB-UniRule"/>
</dbReference>